<evidence type="ECO:0000313" key="2">
    <source>
        <dbReference type="EMBL" id="CAE7661209.1"/>
    </source>
</evidence>
<organism evidence="2 3">
    <name type="scientific">Symbiodinium pilosum</name>
    <name type="common">Dinoflagellate</name>
    <dbReference type="NCBI Taxonomy" id="2952"/>
    <lineage>
        <taxon>Eukaryota</taxon>
        <taxon>Sar</taxon>
        <taxon>Alveolata</taxon>
        <taxon>Dinophyceae</taxon>
        <taxon>Suessiales</taxon>
        <taxon>Symbiodiniaceae</taxon>
        <taxon>Symbiodinium</taxon>
    </lineage>
</organism>
<proteinExistence type="predicted"/>
<dbReference type="EMBL" id="CAJNIZ010043482">
    <property type="protein sequence ID" value="CAE7661209.1"/>
    <property type="molecule type" value="Genomic_DNA"/>
</dbReference>
<comment type="caution">
    <text evidence="2">The sequence shown here is derived from an EMBL/GenBank/DDBJ whole genome shotgun (WGS) entry which is preliminary data.</text>
</comment>
<protein>
    <submittedName>
        <fullName evidence="2">Uncharacterized protein</fullName>
    </submittedName>
</protein>
<dbReference type="OrthoDB" id="442596at2759"/>
<dbReference type="Proteomes" id="UP000649617">
    <property type="component" value="Unassembled WGS sequence"/>
</dbReference>
<accession>A0A812W832</accession>
<sequence length="293" mass="33407">MQGEVVVDLQKKLTMQSERIEALEAELQELKDFMAAMETQTEAACTPVDQAEAEDGSEAEASRDDEAASAVARLLLQHVYLQVDTCQCESSPELKLEQVQEVLETHPEVKVAEQVQEVLETHDRPQPTRWKCLWRSGMDIRSHPQVQRSGIIGLLKYGQIFDVLEERPGREGTVFLKLWDGPGWVFSQSRCGTFCIKVVDEASTDAWKDWQGPSLAEKYEGQGAWNTSSSWRSQDENDQDWSKAAWAEHQHEEASWSHSSAWASWRRSGEGRCQGTWCDKRWGDSQEARYPSW</sequence>
<gene>
    <name evidence="2" type="ORF">SPIL2461_LOCUS17940</name>
</gene>
<evidence type="ECO:0000313" key="3">
    <source>
        <dbReference type="Proteomes" id="UP000649617"/>
    </source>
</evidence>
<dbReference type="AlphaFoldDB" id="A0A812W832"/>
<evidence type="ECO:0000256" key="1">
    <source>
        <dbReference type="SAM" id="Coils"/>
    </source>
</evidence>
<name>A0A812W832_SYMPI</name>
<feature type="coiled-coil region" evidence="1">
    <location>
        <begin position="6"/>
        <end position="40"/>
    </location>
</feature>
<keyword evidence="1" id="KW-0175">Coiled coil</keyword>
<reference evidence="2" key="1">
    <citation type="submission" date="2021-02" db="EMBL/GenBank/DDBJ databases">
        <authorList>
            <person name="Dougan E. K."/>
            <person name="Rhodes N."/>
            <person name="Thang M."/>
            <person name="Chan C."/>
        </authorList>
    </citation>
    <scope>NUCLEOTIDE SEQUENCE</scope>
</reference>
<keyword evidence="3" id="KW-1185">Reference proteome</keyword>